<dbReference type="InterPro" id="IPR032816">
    <property type="entry name" value="VTT_dom"/>
</dbReference>
<accession>A0AAU9DPV9</accession>
<evidence type="ECO:0000256" key="1">
    <source>
        <dbReference type="ARBA" id="ARBA00004651"/>
    </source>
</evidence>
<dbReference type="PANTHER" id="PTHR42709:SF6">
    <property type="entry name" value="UNDECAPRENYL PHOSPHATE TRANSPORTER A"/>
    <property type="match status" value="1"/>
</dbReference>
<keyword evidence="9" id="KW-1185">Reference proteome</keyword>
<dbReference type="GO" id="GO:0005886">
    <property type="term" value="C:plasma membrane"/>
    <property type="evidence" value="ECO:0007669"/>
    <property type="project" value="UniProtKB-SubCell"/>
</dbReference>
<evidence type="ECO:0000256" key="6">
    <source>
        <dbReference type="SAM" id="Phobius"/>
    </source>
</evidence>
<dbReference type="AlphaFoldDB" id="A0AAU9DPV9"/>
<keyword evidence="2" id="KW-1003">Cell membrane</keyword>
<dbReference type="Proteomes" id="UP001321582">
    <property type="component" value="Chromosome"/>
</dbReference>
<feature type="domain" description="VTT" evidence="7">
    <location>
        <begin position="34"/>
        <end position="161"/>
    </location>
</feature>
<dbReference type="KEGG" id="haby:HLVA_10570"/>
<evidence type="ECO:0000313" key="8">
    <source>
        <dbReference type="EMBL" id="BDU50488.1"/>
    </source>
</evidence>
<dbReference type="RefSeq" id="WP_307905415.1">
    <property type="nucleotide sequence ID" value="NZ_AP027059.1"/>
</dbReference>
<organism evidence="8 9">
    <name type="scientific">Haliovirga abyssi</name>
    <dbReference type="NCBI Taxonomy" id="2996794"/>
    <lineage>
        <taxon>Bacteria</taxon>
        <taxon>Fusobacteriati</taxon>
        <taxon>Fusobacteriota</taxon>
        <taxon>Fusobacteriia</taxon>
        <taxon>Fusobacteriales</taxon>
        <taxon>Haliovirgaceae</taxon>
        <taxon>Haliovirga</taxon>
    </lineage>
</organism>
<protein>
    <submittedName>
        <fullName evidence="8">Membrane protein</fullName>
    </submittedName>
</protein>
<dbReference type="InterPro" id="IPR051311">
    <property type="entry name" value="DedA_domain"/>
</dbReference>
<dbReference type="PANTHER" id="PTHR42709">
    <property type="entry name" value="ALKALINE PHOSPHATASE LIKE PROTEIN"/>
    <property type="match status" value="1"/>
</dbReference>
<name>A0AAU9DPV9_9FUSO</name>
<evidence type="ECO:0000256" key="5">
    <source>
        <dbReference type="ARBA" id="ARBA00023136"/>
    </source>
</evidence>
<dbReference type="Pfam" id="PF09335">
    <property type="entry name" value="VTT_dom"/>
    <property type="match status" value="1"/>
</dbReference>
<feature type="transmembrane region" description="Helical" evidence="6">
    <location>
        <begin position="176"/>
        <end position="195"/>
    </location>
</feature>
<sequence length="205" mass="23228">MLVNIFSGLMNIVGIMGYPGIIFFMALESSFVPFPSEVIIPPAGYLAAQGQMNLYLVIISGIIGSLMGSFLNYYIALIYGRKFVLKFGKYFGLTEKRFMKVEEYFNEHGAISTFIGRLITVVRQYISFPAGLTKMKKWKFALYTFLGAGLWNAVLAYIGYLVGNNLELIKKYSHKAAIYVIVISFVIIVIYIILYKNKKKNKVDK</sequence>
<evidence type="ECO:0000256" key="3">
    <source>
        <dbReference type="ARBA" id="ARBA00022692"/>
    </source>
</evidence>
<gene>
    <name evidence="8" type="ORF">HLVA_10570</name>
</gene>
<feature type="transmembrane region" description="Helical" evidence="6">
    <location>
        <begin position="54"/>
        <end position="79"/>
    </location>
</feature>
<feature type="transmembrane region" description="Helical" evidence="6">
    <location>
        <begin position="12"/>
        <end position="34"/>
    </location>
</feature>
<feature type="transmembrane region" description="Helical" evidence="6">
    <location>
        <begin position="140"/>
        <end position="160"/>
    </location>
</feature>
<comment type="subcellular location">
    <subcellularLocation>
        <location evidence="1">Cell membrane</location>
        <topology evidence="1">Multi-pass membrane protein</topology>
    </subcellularLocation>
</comment>
<evidence type="ECO:0000256" key="4">
    <source>
        <dbReference type="ARBA" id="ARBA00022989"/>
    </source>
</evidence>
<evidence type="ECO:0000313" key="9">
    <source>
        <dbReference type="Proteomes" id="UP001321582"/>
    </source>
</evidence>
<dbReference type="EMBL" id="AP027059">
    <property type="protein sequence ID" value="BDU50488.1"/>
    <property type="molecule type" value="Genomic_DNA"/>
</dbReference>
<reference evidence="8 9" key="1">
    <citation type="submission" date="2022-11" db="EMBL/GenBank/DDBJ databases">
        <title>Haliovirga abyssi gen. nov., sp. nov., a mesophilic fermentative bacterium isolated from the Iheya North hydrothermal field and the proposal of Haliovirgaceae fam. nov.</title>
        <authorList>
            <person name="Miyazaki U."/>
            <person name="Tame A."/>
            <person name="Miyazaki J."/>
            <person name="Takai K."/>
            <person name="Sawayama S."/>
            <person name="Kitajima M."/>
            <person name="Okamoto A."/>
            <person name="Nakagawa S."/>
        </authorList>
    </citation>
    <scope>NUCLEOTIDE SEQUENCE [LARGE SCALE GENOMIC DNA]</scope>
    <source>
        <strain evidence="8 9">IC12</strain>
    </source>
</reference>
<keyword evidence="4 6" id="KW-1133">Transmembrane helix</keyword>
<proteinExistence type="predicted"/>
<evidence type="ECO:0000259" key="7">
    <source>
        <dbReference type="Pfam" id="PF09335"/>
    </source>
</evidence>
<evidence type="ECO:0000256" key="2">
    <source>
        <dbReference type="ARBA" id="ARBA00022475"/>
    </source>
</evidence>
<keyword evidence="3 6" id="KW-0812">Transmembrane</keyword>
<keyword evidence="5 6" id="KW-0472">Membrane</keyword>